<sequence>MARFKVDVVLRWSDMDTFGHVNNNKFMVLLEEARVAMMFTAAEEAGLPGFRRGVVVARHEVDYLLPVTVPAEIRVELWIERIGNSSFTFAYELTANDKLALRAKSVMVPYNVETQRPRRVTDAERAFLEQWAE</sequence>
<evidence type="ECO:0000313" key="2">
    <source>
        <dbReference type="Proteomes" id="UP000198949"/>
    </source>
</evidence>
<evidence type="ECO:0000313" key="1">
    <source>
        <dbReference type="EMBL" id="SDD20591.1"/>
    </source>
</evidence>
<name>A0A1G6SV58_9ACTN</name>
<dbReference type="PANTHER" id="PTHR31793">
    <property type="entry name" value="4-HYDROXYBENZOYL-COA THIOESTERASE FAMILY MEMBER"/>
    <property type="match status" value="1"/>
</dbReference>
<keyword evidence="2" id="KW-1185">Reference proteome</keyword>
<proteinExistence type="predicted"/>
<protein>
    <submittedName>
        <fullName evidence="1">Acyl-CoA thioester hydrolase</fullName>
    </submittedName>
</protein>
<accession>A0A1G6SV58</accession>
<dbReference type="GO" id="GO:0047617">
    <property type="term" value="F:fatty acyl-CoA hydrolase activity"/>
    <property type="evidence" value="ECO:0007669"/>
    <property type="project" value="TreeGrafter"/>
</dbReference>
<dbReference type="Proteomes" id="UP000198949">
    <property type="component" value="Unassembled WGS sequence"/>
</dbReference>
<dbReference type="RefSeq" id="WP_245680848.1">
    <property type="nucleotide sequence ID" value="NZ_FNAD01000002.1"/>
</dbReference>
<gene>
    <name evidence="1" type="ORF">SAMN05216270_102309</name>
</gene>
<dbReference type="PANTHER" id="PTHR31793:SF24">
    <property type="entry name" value="LONG-CHAIN ACYL-COA THIOESTERASE FADM"/>
    <property type="match status" value="1"/>
</dbReference>
<dbReference type="STRING" id="58114.SAMN05216270_102309"/>
<organism evidence="1 2">
    <name type="scientific">Glycomyces harbinensis</name>
    <dbReference type="NCBI Taxonomy" id="58114"/>
    <lineage>
        <taxon>Bacteria</taxon>
        <taxon>Bacillati</taxon>
        <taxon>Actinomycetota</taxon>
        <taxon>Actinomycetes</taxon>
        <taxon>Glycomycetales</taxon>
        <taxon>Glycomycetaceae</taxon>
        <taxon>Glycomyces</taxon>
    </lineage>
</organism>
<dbReference type="EMBL" id="FNAD01000002">
    <property type="protein sequence ID" value="SDD20591.1"/>
    <property type="molecule type" value="Genomic_DNA"/>
</dbReference>
<dbReference type="InterPro" id="IPR029069">
    <property type="entry name" value="HotDog_dom_sf"/>
</dbReference>
<dbReference type="AlphaFoldDB" id="A0A1G6SV58"/>
<dbReference type="Pfam" id="PF13279">
    <property type="entry name" value="4HBT_2"/>
    <property type="match status" value="1"/>
</dbReference>
<dbReference type="Gene3D" id="3.10.129.10">
    <property type="entry name" value="Hotdog Thioesterase"/>
    <property type="match status" value="1"/>
</dbReference>
<dbReference type="SUPFAM" id="SSF54637">
    <property type="entry name" value="Thioesterase/thiol ester dehydrase-isomerase"/>
    <property type="match status" value="1"/>
</dbReference>
<keyword evidence="1" id="KW-0378">Hydrolase</keyword>
<reference evidence="2" key="1">
    <citation type="submission" date="2016-10" db="EMBL/GenBank/DDBJ databases">
        <authorList>
            <person name="Varghese N."/>
            <person name="Submissions S."/>
        </authorList>
    </citation>
    <scope>NUCLEOTIDE SEQUENCE [LARGE SCALE GENOMIC DNA]</scope>
    <source>
        <strain evidence="2">CGMCC 4.3516</strain>
    </source>
</reference>
<dbReference type="CDD" id="cd00586">
    <property type="entry name" value="4HBT"/>
    <property type="match status" value="1"/>
</dbReference>
<dbReference type="InterPro" id="IPR050563">
    <property type="entry name" value="4-hydroxybenzoyl-CoA_TE"/>
</dbReference>